<accession>A0A1G7ARA5</accession>
<dbReference type="InterPro" id="IPR014721">
    <property type="entry name" value="Ribsml_uS5_D2-typ_fold_subgr"/>
</dbReference>
<dbReference type="InterPro" id="IPR020568">
    <property type="entry name" value="Ribosomal_Su5_D2-typ_SF"/>
</dbReference>
<keyword evidence="1" id="KW-0378">Hydrolase</keyword>
<keyword evidence="4" id="KW-1185">Reference proteome</keyword>
<feature type="active site" evidence="1">
    <location>
        <position position="287"/>
    </location>
</feature>
<sequence>MTRQTRIAFVSALCFVAMAVVLALTPVGFVTWSPGSAHDVLATGEDPAISISGVETYPTEGRLEITTVSVTSPDARLTLPEAVLAYWLPHRDTLPRESIYPAGKSPEQVESEEQEMMSFSQTEAVVAALREADVPVVERPVIAAVTVGGPSDGVLSPGDLVLSIDGTPVDTREDVLDAIGSAAVGDAVAFSVLRGGQEEQVVVTTDGSNQDASVPVIGAMVGTGFEYPAEVSFGIDPAIGGSSAGLVFSLAIYDKITPGPLVVDTVAGTGQITATGQVGPIGGIQQKIHGAEQAGAAVFLVPAANCPDVLGLSTDLSLVKVDDLDGAVSALERLSDPGTAEDVPRCP</sequence>
<dbReference type="Pfam" id="PF05362">
    <property type="entry name" value="Lon_C"/>
    <property type="match status" value="1"/>
</dbReference>
<evidence type="ECO:0000256" key="1">
    <source>
        <dbReference type="PROSITE-ProRule" id="PRU01122"/>
    </source>
</evidence>
<keyword evidence="1" id="KW-0720">Serine protease</keyword>
<name>A0A1G7ARA5_9ACTN</name>
<dbReference type="SMART" id="SM00228">
    <property type="entry name" value="PDZ"/>
    <property type="match status" value="1"/>
</dbReference>
<dbReference type="GO" id="GO:0005524">
    <property type="term" value="F:ATP binding"/>
    <property type="evidence" value="ECO:0007669"/>
    <property type="project" value="InterPro"/>
</dbReference>
<dbReference type="PANTHER" id="PTHR10046">
    <property type="entry name" value="ATP DEPENDENT LON PROTEASE FAMILY MEMBER"/>
    <property type="match status" value="1"/>
</dbReference>
<keyword evidence="1" id="KW-0645">Protease</keyword>
<proteinExistence type="inferred from homology"/>
<dbReference type="SUPFAM" id="SSF50156">
    <property type="entry name" value="PDZ domain-like"/>
    <property type="match status" value="1"/>
</dbReference>
<dbReference type="EC" id="3.4.21.53" evidence="1"/>
<dbReference type="InterPro" id="IPR027065">
    <property type="entry name" value="Lon_Prtase"/>
</dbReference>
<dbReference type="STRING" id="675864.SAMN04489747_2682"/>
<dbReference type="GO" id="GO:0030163">
    <property type="term" value="P:protein catabolic process"/>
    <property type="evidence" value="ECO:0007669"/>
    <property type="project" value="InterPro"/>
</dbReference>
<dbReference type="InterPro" id="IPR008269">
    <property type="entry name" value="Lon_proteolytic"/>
</dbReference>
<dbReference type="Proteomes" id="UP000198546">
    <property type="component" value="Chromosome i"/>
</dbReference>
<dbReference type="Gene3D" id="3.30.230.10">
    <property type="match status" value="1"/>
</dbReference>
<feature type="domain" description="Lon proteolytic" evidence="2">
    <location>
        <begin position="239"/>
        <end position="334"/>
    </location>
</feature>
<evidence type="ECO:0000259" key="2">
    <source>
        <dbReference type="PROSITE" id="PS51786"/>
    </source>
</evidence>
<evidence type="ECO:0000313" key="3">
    <source>
        <dbReference type="EMBL" id="SDE16446.1"/>
    </source>
</evidence>
<dbReference type="Gene3D" id="2.30.42.10">
    <property type="match status" value="1"/>
</dbReference>
<protein>
    <recommendedName>
        <fullName evidence="1">endopeptidase La</fullName>
        <ecNumber evidence="1">3.4.21.53</ecNumber>
    </recommendedName>
</protein>
<organism evidence="3 4">
    <name type="scientific">Auraticoccus monumenti</name>
    <dbReference type="NCBI Taxonomy" id="675864"/>
    <lineage>
        <taxon>Bacteria</taxon>
        <taxon>Bacillati</taxon>
        <taxon>Actinomycetota</taxon>
        <taxon>Actinomycetes</taxon>
        <taxon>Propionibacteriales</taxon>
        <taxon>Propionibacteriaceae</taxon>
        <taxon>Auraticoccus</taxon>
    </lineage>
</organism>
<dbReference type="GO" id="GO:0004176">
    <property type="term" value="F:ATP-dependent peptidase activity"/>
    <property type="evidence" value="ECO:0007669"/>
    <property type="project" value="UniProtKB-UniRule"/>
</dbReference>
<dbReference type="InterPro" id="IPR001478">
    <property type="entry name" value="PDZ"/>
</dbReference>
<comment type="similarity">
    <text evidence="1">Belongs to the peptidase S16 family.</text>
</comment>
<dbReference type="InterPro" id="IPR036034">
    <property type="entry name" value="PDZ_sf"/>
</dbReference>
<dbReference type="GO" id="GO:0004252">
    <property type="term" value="F:serine-type endopeptidase activity"/>
    <property type="evidence" value="ECO:0007669"/>
    <property type="project" value="UniProtKB-UniRule"/>
</dbReference>
<feature type="active site" evidence="1">
    <location>
        <position position="243"/>
    </location>
</feature>
<gene>
    <name evidence="3" type="ORF">SAMN04489747_2682</name>
</gene>
<dbReference type="Pfam" id="PF13180">
    <property type="entry name" value="PDZ_2"/>
    <property type="match status" value="1"/>
</dbReference>
<evidence type="ECO:0000313" key="4">
    <source>
        <dbReference type="Proteomes" id="UP000198546"/>
    </source>
</evidence>
<dbReference type="GO" id="GO:0006508">
    <property type="term" value="P:proteolysis"/>
    <property type="evidence" value="ECO:0007669"/>
    <property type="project" value="UniProtKB-KW"/>
</dbReference>
<dbReference type="RefSeq" id="WP_090594243.1">
    <property type="nucleotide sequence ID" value="NZ_LT629688.1"/>
</dbReference>
<dbReference type="SUPFAM" id="SSF54211">
    <property type="entry name" value="Ribosomal protein S5 domain 2-like"/>
    <property type="match status" value="1"/>
</dbReference>
<comment type="catalytic activity">
    <reaction evidence="1">
        <text>Hydrolysis of proteins in presence of ATP.</text>
        <dbReference type="EC" id="3.4.21.53"/>
    </reaction>
</comment>
<dbReference type="EMBL" id="LT629688">
    <property type="protein sequence ID" value="SDE16446.1"/>
    <property type="molecule type" value="Genomic_DNA"/>
</dbReference>
<dbReference type="PROSITE" id="PS51786">
    <property type="entry name" value="LON_PROTEOLYTIC"/>
    <property type="match status" value="1"/>
</dbReference>
<dbReference type="OrthoDB" id="2356897at2"/>
<reference evidence="3 4" key="1">
    <citation type="submission" date="2016-10" db="EMBL/GenBank/DDBJ databases">
        <authorList>
            <person name="de Groot N.N."/>
        </authorList>
    </citation>
    <scope>NUCLEOTIDE SEQUENCE [LARGE SCALE GENOMIC DNA]</scope>
    <source>
        <strain evidence="3 4">MON 2.2</strain>
    </source>
</reference>
<dbReference type="AlphaFoldDB" id="A0A1G7ARA5"/>